<dbReference type="EMBL" id="AKCU01000254">
    <property type="protein sequence ID" value="EKV16284.1"/>
    <property type="molecule type" value="Genomic_DNA"/>
</dbReference>
<dbReference type="Proteomes" id="UP000009886">
    <property type="component" value="Unassembled WGS sequence"/>
</dbReference>
<reference evidence="2" key="1">
    <citation type="journal article" date="2012" name="BMC Genomics">
        <title>Genome sequence of the necrotrophic fungus Penicillium digitatum, the main postharvest pathogen of citrus.</title>
        <authorList>
            <person name="Marcet-Houben M."/>
            <person name="Ballester A.-R."/>
            <person name="de la Fuente B."/>
            <person name="Harries E."/>
            <person name="Marcos J.F."/>
            <person name="Gonzalez-Candelas L."/>
            <person name="Gabaldon T."/>
        </authorList>
    </citation>
    <scope>NUCLEOTIDE SEQUENCE [LARGE SCALE GENOMIC DNA]</scope>
    <source>
        <strain evidence="2">Pd1 / CECT 20795</strain>
    </source>
</reference>
<comment type="caution">
    <text evidence="1">The sequence shown here is derived from an EMBL/GenBank/DDBJ whole genome shotgun (WGS) entry which is preliminary data.</text>
</comment>
<dbReference type="KEGG" id="pdp:PDIP_36170"/>
<evidence type="ECO:0000313" key="1">
    <source>
        <dbReference type="EMBL" id="EKV16284.1"/>
    </source>
</evidence>
<dbReference type="HOGENOM" id="CLU_3406504_0_0_1"/>
<name>K9G4H6_PEND1</name>
<protein>
    <submittedName>
        <fullName evidence="1">Uncharacterized protein</fullName>
    </submittedName>
</protein>
<dbReference type="VEuPathDB" id="FungiDB:PDIP_36170"/>
<organism evidence="1 2">
    <name type="scientific">Penicillium digitatum (strain Pd1 / CECT 20795)</name>
    <name type="common">Green mold</name>
    <dbReference type="NCBI Taxonomy" id="1170230"/>
    <lineage>
        <taxon>Eukaryota</taxon>
        <taxon>Fungi</taxon>
        <taxon>Dikarya</taxon>
        <taxon>Ascomycota</taxon>
        <taxon>Pezizomycotina</taxon>
        <taxon>Eurotiomycetes</taxon>
        <taxon>Eurotiomycetidae</taxon>
        <taxon>Eurotiales</taxon>
        <taxon>Aspergillaceae</taxon>
        <taxon>Penicillium</taxon>
    </lineage>
</organism>
<dbReference type="AlphaFoldDB" id="K9G4H6"/>
<evidence type="ECO:0000313" key="2">
    <source>
        <dbReference type="Proteomes" id="UP000009886"/>
    </source>
</evidence>
<proteinExistence type="predicted"/>
<sequence length="30" mass="3433">MNSKRLSNETEKSDARVAWWLGISKPSKRG</sequence>
<gene>
    <name evidence="1" type="ORF">PDIP_36170</name>
</gene>
<accession>K9G4H6</accession>